<proteinExistence type="inferred from homology"/>
<gene>
    <name evidence="9" type="ORF">SAMN04490239_5730</name>
</gene>
<dbReference type="InterPro" id="IPR013525">
    <property type="entry name" value="ABC2_TM"/>
</dbReference>
<accession>A0A1H4VX92</accession>
<dbReference type="AlphaFoldDB" id="A0A1H4VX92"/>
<keyword evidence="4 7" id="KW-0812">Transmembrane</keyword>
<feature type="transmembrane region" description="Helical" evidence="7">
    <location>
        <begin position="280"/>
        <end position="302"/>
    </location>
</feature>
<evidence type="ECO:0000256" key="6">
    <source>
        <dbReference type="ARBA" id="ARBA00023136"/>
    </source>
</evidence>
<evidence type="ECO:0000256" key="4">
    <source>
        <dbReference type="ARBA" id="ARBA00022692"/>
    </source>
</evidence>
<evidence type="ECO:0000256" key="5">
    <source>
        <dbReference type="ARBA" id="ARBA00022989"/>
    </source>
</evidence>
<evidence type="ECO:0000256" key="2">
    <source>
        <dbReference type="ARBA" id="ARBA00007783"/>
    </source>
</evidence>
<evidence type="ECO:0000259" key="8">
    <source>
        <dbReference type="Pfam" id="PF12698"/>
    </source>
</evidence>
<feature type="transmembrane region" description="Helical" evidence="7">
    <location>
        <begin position="38"/>
        <end position="58"/>
    </location>
</feature>
<evidence type="ECO:0000256" key="7">
    <source>
        <dbReference type="SAM" id="Phobius"/>
    </source>
</evidence>
<feature type="transmembrane region" description="Helical" evidence="7">
    <location>
        <begin position="404"/>
        <end position="426"/>
    </location>
</feature>
<keyword evidence="10" id="KW-1185">Reference proteome</keyword>
<organism evidence="9 10">
    <name type="scientific">Rhodococcus koreensis</name>
    <dbReference type="NCBI Taxonomy" id="99653"/>
    <lineage>
        <taxon>Bacteria</taxon>
        <taxon>Bacillati</taxon>
        <taxon>Actinomycetota</taxon>
        <taxon>Actinomycetes</taxon>
        <taxon>Mycobacteriales</taxon>
        <taxon>Nocardiaceae</taxon>
        <taxon>Rhodococcus</taxon>
    </lineage>
</organism>
<keyword evidence="5 7" id="KW-1133">Transmembrane helix</keyword>
<protein>
    <recommendedName>
        <fullName evidence="8">ABC-2 type transporter transmembrane domain-containing protein</fullName>
    </recommendedName>
</protein>
<dbReference type="PANTHER" id="PTHR43077:SF8">
    <property type="entry name" value="DOXORUBICIN RESISTANCE ABC TRANSPORTER PERMEASE PROTEIN DRRB"/>
    <property type="match status" value="1"/>
</dbReference>
<evidence type="ECO:0000313" key="9">
    <source>
        <dbReference type="EMBL" id="SEC85575.1"/>
    </source>
</evidence>
<dbReference type="GO" id="GO:0005886">
    <property type="term" value="C:plasma membrane"/>
    <property type="evidence" value="ECO:0007669"/>
    <property type="project" value="UniProtKB-SubCell"/>
</dbReference>
<dbReference type="InterPro" id="IPR051328">
    <property type="entry name" value="T7SS_ABC-Transporter"/>
</dbReference>
<feature type="transmembrane region" description="Helical" evidence="7">
    <location>
        <begin position="197"/>
        <end position="216"/>
    </location>
</feature>
<keyword evidence="6 7" id="KW-0472">Membrane</keyword>
<sequence>MSEPSPAARTTKHAVPEVSPSVVAEPVTRRFLWHPRTWIASVTILILLGFTLPAVYLGGTIDPQGDLKDLPVALVVEPQTVQLGAASPADAVADGIEQHVDDNKITLTSMSTDEADHQMRNGHIVGIIRIPNDFNAQVGALTRPGPGAPTHPVVHLDTTSRSGAMTAGLFTGNVGPVVEGVRTALGRQLMATGGAPVDTATATALATPFAIAIAPLDPLPSHTGLGTSVFYLAIVLIIVAFIGASAVHPLIDTVIGFIPQETGPRVRRNPYRHLSRTRTLILKWLVMLAATPPTTAAILLVAGPWLGMPLISPLTLWLFATATVAAVGVGGLTVFALFGSFGPLVNTFFFVALAMTSSGGAIPLQATPDFFRAIAPFEPMRAVVNGLRSILYFDSTPGSGMEPAWWYLLVLAAISIATGLIATRVFDRFPAFTRLPDDGASRSVDKAQRTEVHQFTA</sequence>
<dbReference type="PANTHER" id="PTHR43077">
    <property type="entry name" value="TRANSPORT PERMEASE YVFS-RELATED"/>
    <property type="match status" value="1"/>
</dbReference>
<comment type="subcellular location">
    <subcellularLocation>
        <location evidence="1">Cell membrane</location>
        <topology evidence="1">Multi-pass membrane protein</topology>
    </subcellularLocation>
</comment>
<feature type="transmembrane region" description="Helical" evidence="7">
    <location>
        <begin position="314"/>
        <end position="337"/>
    </location>
</feature>
<evidence type="ECO:0000256" key="1">
    <source>
        <dbReference type="ARBA" id="ARBA00004651"/>
    </source>
</evidence>
<name>A0A1H4VX92_9NOCA</name>
<evidence type="ECO:0000313" key="10">
    <source>
        <dbReference type="Proteomes" id="UP000183561"/>
    </source>
</evidence>
<dbReference type="Pfam" id="PF12698">
    <property type="entry name" value="ABC2_membrane_3"/>
    <property type="match status" value="1"/>
</dbReference>
<dbReference type="EMBL" id="FNSV01000005">
    <property type="protein sequence ID" value="SEC85575.1"/>
    <property type="molecule type" value="Genomic_DNA"/>
</dbReference>
<evidence type="ECO:0000256" key="3">
    <source>
        <dbReference type="ARBA" id="ARBA00022475"/>
    </source>
</evidence>
<feature type="domain" description="ABC-2 type transporter transmembrane" evidence="8">
    <location>
        <begin position="42"/>
        <end position="422"/>
    </location>
</feature>
<feature type="transmembrane region" description="Helical" evidence="7">
    <location>
        <begin position="228"/>
        <end position="259"/>
    </location>
</feature>
<dbReference type="Proteomes" id="UP000183561">
    <property type="component" value="Unassembled WGS sequence"/>
</dbReference>
<comment type="similarity">
    <text evidence="2">Belongs to the ABC-2 integral membrane protein family.</text>
</comment>
<keyword evidence="3" id="KW-1003">Cell membrane</keyword>
<reference evidence="10" key="1">
    <citation type="submission" date="2016-10" db="EMBL/GenBank/DDBJ databases">
        <authorList>
            <person name="Varghese N."/>
            <person name="Submissions S."/>
        </authorList>
    </citation>
    <scope>NUCLEOTIDE SEQUENCE [LARGE SCALE GENOMIC DNA]</scope>
    <source>
        <strain evidence="10">DSM 44498</strain>
    </source>
</reference>
<dbReference type="GO" id="GO:0140359">
    <property type="term" value="F:ABC-type transporter activity"/>
    <property type="evidence" value="ECO:0007669"/>
    <property type="project" value="InterPro"/>
</dbReference>
<dbReference type="OrthoDB" id="4571363at2"/>
<feature type="transmembrane region" description="Helical" evidence="7">
    <location>
        <begin position="344"/>
        <end position="362"/>
    </location>
</feature>